<comment type="subcellular location">
    <subcellularLocation>
        <location evidence="3">Cytoplasm</location>
    </subcellularLocation>
</comment>
<dbReference type="GO" id="GO:0009039">
    <property type="term" value="F:urease activity"/>
    <property type="evidence" value="ECO:0007669"/>
    <property type="project" value="UniProtKB-UniRule"/>
</dbReference>
<dbReference type="SUPFAM" id="SSF51278">
    <property type="entry name" value="Urease, beta-subunit"/>
    <property type="match status" value="1"/>
</dbReference>
<dbReference type="PANTHER" id="PTHR33569">
    <property type="entry name" value="UREASE"/>
    <property type="match status" value="1"/>
</dbReference>
<dbReference type="GO" id="GO:0035550">
    <property type="term" value="C:urease complex"/>
    <property type="evidence" value="ECO:0007669"/>
    <property type="project" value="InterPro"/>
</dbReference>
<comment type="catalytic activity">
    <reaction evidence="2 3">
        <text>urea + 2 H2O + H(+) = hydrogencarbonate + 2 NH4(+)</text>
        <dbReference type="Rhea" id="RHEA:20557"/>
        <dbReference type="ChEBI" id="CHEBI:15377"/>
        <dbReference type="ChEBI" id="CHEBI:15378"/>
        <dbReference type="ChEBI" id="CHEBI:16199"/>
        <dbReference type="ChEBI" id="CHEBI:17544"/>
        <dbReference type="ChEBI" id="CHEBI:28938"/>
        <dbReference type="EC" id="3.5.1.5"/>
    </reaction>
</comment>
<dbReference type="Gene3D" id="2.10.150.10">
    <property type="entry name" value="Urease, beta subunit"/>
    <property type="match status" value="1"/>
</dbReference>
<dbReference type="PANTHER" id="PTHR33569:SF1">
    <property type="entry name" value="UREASE"/>
    <property type="match status" value="1"/>
</dbReference>
<evidence type="ECO:0000256" key="2">
    <source>
        <dbReference type="ARBA" id="ARBA00047778"/>
    </source>
</evidence>
<keyword evidence="3" id="KW-0963">Cytoplasm</keyword>
<dbReference type="AlphaFoldDB" id="A0A0H4KK64"/>
<keyword evidence="5" id="KW-1185">Reference proteome</keyword>
<dbReference type="UniPathway" id="UPA00258">
    <property type="reaction ID" value="UER00370"/>
</dbReference>
<dbReference type="EC" id="3.5.1.5" evidence="3"/>
<proteinExistence type="inferred from homology"/>
<comment type="subunit">
    <text evidence="3">Heterotrimer of UreA (gamma), UreB (beta) and UreC (alpha) subunits. Three heterotrimers associate to form the active enzyme.</text>
</comment>
<accession>A0A0H4KK64</accession>
<dbReference type="InterPro" id="IPR002019">
    <property type="entry name" value="Urease_beta-like"/>
</dbReference>
<comment type="similarity">
    <text evidence="3">Belongs to the urease beta subunit family.</text>
</comment>
<dbReference type="InterPro" id="IPR036461">
    <property type="entry name" value="Urease_betasu_sf"/>
</dbReference>
<dbReference type="RefSeq" id="WP_019394398.1">
    <property type="nucleotide sequence ID" value="NZ_ALIM01000034.1"/>
</dbReference>
<organism evidence="4 5">
    <name type="scientific">Priestia filamentosa</name>
    <dbReference type="NCBI Taxonomy" id="1402861"/>
    <lineage>
        <taxon>Bacteria</taxon>
        <taxon>Bacillati</taxon>
        <taxon>Bacillota</taxon>
        <taxon>Bacilli</taxon>
        <taxon>Bacillales</taxon>
        <taxon>Bacillaceae</taxon>
        <taxon>Priestia</taxon>
    </lineage>
</organism>
<sequence>MKPGAFQIAEGTIEINKGKPQCELIVKNIGSRSIQVGSHFHFAEVNRALSFNREKAIGMRLDIPSGTAVRIEPGEEKQVTLVALGGRKTVYGLNGITEGFIDKRRKEKMIEKLEKYSGSTKEVLS</sequence>
<evidence type="ECO:0000313" key="4">
    <source>
        <dbReference type="EMBL" id="AKO92669.1"/>
    </source>
</evidence>
<name>A0A0H4KK64_9BACI</name>
<dbReference type="NCBIfam" id="TIGR00192">
    <property type="entry name" value="urease_beta"/>
    <property type="match status" value="1"/>
</dbReference>
<dbReference type="Pfam" id="PF00699">
    <property type="entry name" value="Urease_beta"/>
    <property type="match status" value="1"/>
</dbReference>
<gene>
    <name evidence="3" type="primary">ureB</name>
    <name evidence="4" type="ORF">BEH_11530</name>
</gene>
<dbReference type="OrthoDB" id="9797217at2"/>
<dbReference type="EMBL" id="CP011974">
    <property type="protein sequence ID" value="AKO92669.1"/>
    <property type="molecule type" value="Genomic_DNA"/>
</dbReference>
<dbReference type="Proteomes" id="UP000036202">
    <property type="component" value="Chromosome"/>
</dbReference>
<dbReference type="GO" id="GO:0043419">
    <property type="term" value="P:urea catabolic process"/>
    <property type="evidence" value="ECO:0007669"/>
    <property type="project" value="UniProtKB-UniRule"/>
</dbReference>
<keyword evidence="1 3" id="KW-0378">Hydrolase</keyword>
<comment type="pathway">
    <text evidence="3">Nitrogen metabolism; urea degradation; CO(2) and NH(3) from urea (urease route): step 1/1.</text>
</comment>
<evidence type="ECO:0000256" key="1">
    <source>
        <dbReference type="ARBA" id="ARBA00022801"/>
    </source>
</evidence>
<reference evidence="4 5" key="1">
    <citation type="journal article" date="2015" name="PLoS ONE">
        <title>Genome Sequence of Bacillus endophyticus and Analysis of Its Companion Mechanism in the Ketogulonigenium vulgare-Bacillus Strain Consortium.</title>
        <authorList>
            <person name="Jia N."/>
            <person name="Du J."/>
            <person name="Ding M.Z."/>
            <person name="Gao F."/>
            <person name="Yuan Y.J."/>
        </authorList>
    </citation>
    <scope>NUCLEOTIDE SEQUENCE [LARGE SCALE GENOMIC DNA]</scope>
    <source>
        <strain evidence="4 5">Hbe603</strain>
    </source>
</reference>
<dbReference type="FunFam" id="2.10.150.10:FF:000001">
    <property type="entry name" value="Urease subunit beta"/>
    <property type="match status" value="1"/>
</dbReference>
<dbReference type="PATRIC" id="fig|135735.6.peg.2414"/>
<dbReference type="HAMAP" id="MF_01954">
    <property type="entry name" value="Urease_beta"/>
    <property type="match status" value="1"/>
</dbReference>
<dbReference type="KEGG" id="beo:BEH_11530"/>
<reference evidence="5" key="2">
    <citation type="submission" date="2015-06" db="EMBL/GenBank/DDBJ databases">
        <title>Genome Sequence of Bacillus endophyticus and Analysis of its Companion Mechanism in the Ketogulonigenium vulgare-Bacillus strain Consortium.</title>
        <authorList>
            <person name="Jia N."/>
            <person name="Du J."/>
            <person name="Ding M.-Z."/>
            <person name="Gao F."/>
            <person name="Yuan Y.-J."/>
        </authorList>
    </citation>
    <scope>NUCLEOTIDE SEQUENCE [LARGE SCALE GENOMIC DNA]</scope>
    <source>
        <strain evidence="5">Hbe603</strain>
    </source>
</reference>
<dbReference type="CDD" id="cd00407">
    <property type="entry name" value="Urease_beta"/>
    <property type="match status" value="1"/>
</dbReference>
<dbReference type="NCBIfam" id="NF009682">
    <property type="entry name" value="PRK13203.1"/>
    <property type="match status" value="1"/>
</dbReference>
<evidence type="ECO:0000256" key="3">
    <source>
        <dbReference type="HAMAP-Rule" id="MF_01954"/>
    </source>
</evidence>
<protein>
    <recommendedName>
        <fullName evidence="3">Urease subunit beta</fullName>
        <ecNumber evidence="3">3.5.1.5</ecNumber>
    </recommendedName>
    <alternativeName>
        <fullName evidence="3">Urea amidohydrolase subunit beta</fullName>
    </alternativeName>
</protein>
<evidence type="ECO:0000313" key="5">
    <source>
        <dbReference type="Proteomes" id="UP000036202"/>
    </source>
</evidence>
<dbReference type="InterPro" id="IPR050069">
    <property type="entry name" value="Urease_subunit"/>
</dbReference>